<keyword evidence="1" id="KW-0507">mRNA processing</keyword>
<name>A0A369JLV8_HYPMA</name>
<dbReference type="GO" id="GO:0003676">
    <property type="term" value="F:nucleic acid binding"/>
    <property type="evidence" value="ECO:0007669"/>
    <property type="project" value="InterPro"/>
</dbReference>
<evidence type="ECO:0000259" key="4">
    <source>
        <dbReference type="PROSITE" id="PS50158"/>
    </source>
</evidence>
<evidence type="ECO:0000256" key="1">
    <source>
        <dbReference type="ARBA" id="ARBA00022664"/>
    </source>
</evidence>
<feature type="compositionally biased region" description="Low complexity" evidence="3">
    <location>
        <begin position="961"/>
        <end position="970"/>
    </location>
</feature>
<protein>
    <recommendedName>
        <fullName evidence="4">CCHC-type domain-containing protein</fullName>
    </recommendedName>
</protein>
<keyword evidence="2" id="KW-0862">Zinc</keyword>
<feature type="compositionally biased region" description="Basic and acidic residues" evidence="3">
    <location>
        <begin position="339"/>
        <end position="355"/>
    </location>
</feature>
<feature type="compositionally biased region" description="Polar residues" evidence="3">
    <location>
        <begin position="292"/>
        <end position="304"/>
    </location>
</feature>
<feature type="compositionally biased region" description="Acidic residues" evidence="3">
    <location>
        <begin position="971"/>
        <end position="1003"/>
    </location>
</feature>
<dbReference type="AlphaFoldDB" id="A0A369JLV8"/>
<feature type="compositionally biased region" description="Low complexity" evidence="3">
    <location>
        <begin position="387"/>
        <end position="398"/>
    </location>
</feature>
<dbReference type="EMBL" id="LUEZ02000047">
    <property type="protein sequence ID" value="RDB23199.1"/>
    <property type="molecule type" value="Genomic_DNA"/>
</dbReference>
<comment type="caution">
    <text evidence="5">The sequence shown here is derived from an EMBL/GenBank/DDBJ whole genome shotgun (WGS) entry which is preliminary data.</text>
</comment>
<accession>A0A369JLV8</accession>
<evidence type="ECO:0000313" key="5">
    <source>
        <dbReference type="EMBL" id="RDB23199.1"/>
    </source>
</evidence>
<dbReference type="GO" id="GO:0008270">
    <property type="term" value="F:zinc ion binding"/>
    <property type="evidence" value="ECO:0007669"/>
    <property type="project" value="UniProtKB-KW"/>
</dbReference>
<dbReference type="Proteomes" id="UP000076154">
    <property type="component" value="Unassembled WGS sequence"/>
</dbReference>
<feature type="domain" description="CCHC-type" evidence="4">
    <location>
        <begin position="936"/>
        <end position="952"/>
    </location>
</feature>
<dbReference type="SMART" id="SM00343">
    <property type="entry name" value="ZnF_C2HC"/>
    <property type="match status" value="1"/>
</dbReference>
<dbReference type="Gene3D" id="4.10.60.10">
    <property type="entry name" value="Zinc finger, CCHC-type"/>
    <property type="match status" value="1"/>
</dbReference>
<evidence type="ECO:0000256" key="2">
    <source>
        <dbReference type="PROSITE-ProRule" id="PRU00047"/>
    </source>
</evidence>
<dbReference type="InterPro" id="IPR001878">
    <property type="entry name" value="Znf_CCHC"/>
</dbReference>
<proteinExistence type="predicted"/>
<feature type="region of interest" description="Disordered" evidence="3">
    <location>
        <begin position="855"/>
        <end position="1003"/>
    </location>
</feature>
<feature type="compositionally biased region" description="Low complexity" evidence="3">
    <location>
        <begin position="860"/>
        <end position="898"/>
    </location>
</feature>
<dbReference type="Pfam" id="PF00098">
    <property type="entry name" value="zf-CCHC"/>
    <property type="match status" value="1"/>
</dbReference>
<evidence type="ECO:0000313" key="6">
    <source>
        <dbReference type="Proteomes" id="UP000076154"/>
    </source>
</evidence>
<feature type="region of interest" description="Disordered" evidence="3">
    <location>
        <begin position="1029"/>
        <end position="1048"/>
    </location>
</feature>
<feature type="compositionally biased region" description="Basic and acidic residues" evidence="3">
    <location>
        <begin position="915"/>
        <end position="925"/>
    </location>
</feature>
<dbReference type="InterPro" id="IPR036875">
    <property type="entry name" value="Znf_CCHC_sf"/>
</dbReference>
<feature type="compositionally biased region" description="Polar residues" evidence="3">
    <location>
        <begin position="12"/>
        <end position="26"/>
    </location>
</feature>
<feature type="region of interest" description="Disordered" evidence="3">
    <location>
        <begin position="292"/>
        <end position="323"/>
    </location>
</feature>
<dbReference type="SUPFAM" id="SSF57756">
    <property type="entry name" value="Retrovirus zinc finger-like domains"/>
    <property type="match status" value="1"/>
</dbReference>
<sequence length="1048" mass="114294">MSATSHSERSQRSSTTTINQNASNPRGASPTHPVTPEQHPRDAAPLGSRSSRRNTSSSSESLTREEFLRQSRGHVSPITAYTYEYDRNYNFVVPPVGLRSPIPRTFRDLSDLSYIAKGKQRETQVSPMRLRGHTGSSTIRVSRYTGEASAPSTGSYDHHDRNFRTFAGERPAHHSTGQSGTVSPRIYEVREEEVRRERTPAPYNYSLAEEMRQAEPALSILDAQLRILWNSPEMASIRWMHERQHGLERLVRRRLAMQAEFSGIHMDSESVEYAGIFVQALRGLVRELMQTASAPRTSSAGSRGQRSEQRAGGAPAPMRHPTVSPTIHEAEANLYSQHQPDESNEEYRRREDAARRQHRMSTGAVPVTVDDGSSQYPPSMAQPSQHAGPSAGAPSTAPNIQVPSAAHNRRLRREPTSPLRNVPHARRWADRVAYQRICNSDLNEHGHSIYEDQGVIFEGHQPIDVTSPPTRGAATAAPNPGEPGGGDDEDDGGNDNRPPPRNPAPPGGPPRGPPHGNGGGPPGGPGRGGPGGGGNGGGSHGSSHGGGNHGSGHGGRGGGGGGGGGRRGPPDQGPPDDDDGDYPGGGGGGDDWEEDGNSNARRSAAPPRRGYSMPPNGAARFTTPGIIEASEHHRNTMHERLLALCRERLSVRLVLPDGVKPRRADGKSVGTYKGGAKFSELEDWLTTLVVMLAVSQLRGRDRDQERVLIASEFLDAEARKWYNRHVIHVNRSQHRWTFEDVVIGLYDRFVHPSTMQDAREAFESTKYSADKGVQGFYDTLIDHAQNMAVWPDAYTVMDTFVQGLPEGMRDKLFDDGLSPEVNTIDDFVSAAKAYEMASKTAAHYRNKINRRLAARREPRAQATPAPAARQNASNFKPRAAAPAARAQPRAAAGNNNRAPRYDHALNAAKPAARAPARDSRPDNRPARAPAPAGDDKCFNCGQTGHYSRECPRPRKQVQLRAARTAAPDAASQDEAEDDLVEEPDQEVEEYTSQESGDEEHDLVEMELEDAEYDDDSEGEFLRAIETTLPAVPDQQTGANPVKIRKVTL</sequence>
<feature type="region of interest" description="Disordered" evidence="3">
    <location>
        <begin position="335"/>
        <end position="401"/>
    </location>
</feature>
<feature type="compositionally biased region" description="Pro residues" evidence="3">
    <location>
        <begin position="497"/>
        <end position="513"/>
    </location>
</feature>
<feature type="region of interest" description="Disordered" evidence="3">
    <location>
        <begin position="1"/>
        <end position="69"/>
    </location>
</feature>
<feature type="region of interest" description="Disordered" evidence="3">
    <location>
        <begin position="460"/>
        <end position="621"/>
    </location>
</feature>
<keyword evidence="6" id="KW-1185">Reference proteome</keyword>
<gene>
    <name evidence="5" type="ORF">Hypma_009704</name>
</gene>
<evidence type="ECO:0000256" key="3">
    <source>
        <dbReference type="SAM" id="MobiDB-lite"/>
    </source>
</evidence>
<keyword evidence="2" id="KW-0863">Zinc-finger</keyword>
<dbReference type="STRING" id="39966.A0A369JLV8"/>
<dbReference type="GO" id="GO:0006397">
    <property type="term" value="P:mRNA processing"/>
    <property type="evidence" value="ECO:0007669"/>
    <property type="project" value="UniProtKB-KW"/>
</dbReference>
<dbReference type="OrthoDB" id="3060267at2759"/>
<dbReference type="InParanoid" id="A0A369JLV8"/>
<organism evidence="5 6">
    <name type="scientific">Hypsizygus marmoreus</name>
    <name type="common">White beech mushroom</name>
    <name type="synonym">Agaricus marmoreus</name>
    <dbReference type="NCBI Taxonomy" id="39966"/>
    <lineage>
        <taxon>Eukaryota</taxon>
        <taxon>Fungi</taxon>
        <taxon>Dikarya</taxon>
        <taxon>Basidiomycota</taxon>
        <taxon>Agaricomycotina</taxon>
        <taxon>Agaricomycetes</taxon>
        <taxon>Agaricomycetidae</taxon>
        <taxon>Agaricales</taxon>
        <taxon>Tricholomatineae</taxon>
        <taxon>Lyophyllaceae</taxon>
        <taxon>Hypsizygus</taxon>
    </lineage>
</organism>
<feature type="compositionally biased region" description="Polar residues" evidence="3">
    <location>
        <begin position="371"/>
        <end position="385"/>
    </location>
</feature>
<dbReference type="PROSITE" id="PS50158">
    <property type="entry name" value="ZF_CCHC"/>
    <property type="match status" value="1"/>
</dbReference>
<reference evidence="5" key="1">
    <citation type="submission" date="2018-04" db="EMBL/GenBank/DDBJ databases">
        <title>Whole genome sequencing of Hypsizygus marmoreus.</title>
        <authorList>
            <person name="Choi I.-G."/>
            <person name="Min B."/>
            <person name="Kim J.-G."/>
            <person name="Kim S."/>
            <person name="Oh Y.-L."/>
            <person name="Kong W.-S."/>
            <person name="Park H."/>
            <person name="Jeong J."/>
            <person name="Song E.-S."/>
        </authorList>
    </citation>
    <scope>NUCLEOTIDE SEQUENCE [LARGE SCALE GENOMIC DNA]</scope>
    <source>
        <strain evidence="5">51987-8</strain>
    </source>
</reference>
<feature type="compositionally biased region" description="Gly residues" evidence="3">
    <location>
        <begin position="515"/>
        <end position="567"/>
    </location>
</feature>
<feature type="compositionally biased region" description="Basic and acidic residues" evidence="3">
    <location>
        <begin position="1"/>
        <end position="11"/>
    </location>
</feature>
<feature type="compositionally biased region" description="Low complexity" evidence="3">
    <location>
        <begin position="597"/>
        <end position="609"/>
    </location>
</feature>
<keyword evidence="2" id="KW-0479">Metal-binding</keyword>